<dbReference type="PANTHER" id="PTHR47829:SF3">
    <property type="entry name" value="AMINOGLYCOSIDE PHOSPHOTRANSFERASE DOMAIN-CONTAINING PROTEIN"/>
    <property type="match status" value="1"/>
</dbReference>
<keyword evidence="2" id="KW-0808">Transferase</keyword>
<name>A0A1X2HRY5_SYNRA</name>
<dbReference type="STRING" id="13706.A0A1X2HRY5"/>
<dbReference type="Pfam" id="PF01636">
    <property type="entry name" value="APH"/>
    <property type="match status" value="1"/>
</dbReference>
<dbReference type="InterPro" id="IPR002575">
    <property type="entry name" value="Aminoglycoside_PTrfase"/>
</dbReference>
<dbReference type="Gene3D" id="3.30.200.20">
    <property type="entry name" value="Phosphorylase Kinase, domain 1"/>
    <property type="match status" value="1"/>
</dbReference>
<accession>A0A1X2HRY5</accession>
<dbReference type="InterPro" id="IPR041726">
    <property type="entry name" value="ACAD10_11_N"/>
</dbReference>
<organism evidence="2 3">
    <name type="scientific">Syncephalastrum racemosum</name>
    <name type="common">Filamentous fungus</name>
    <dbReference type="NCBI Taxonomy" id="13706"/>
    <lineage>
        <taxon>Eukaryota</taxon>
        <taxon>Fungi</taxon>
        <taxon>Fungi incertae sedis</taxon>
        <taxon>Mucoromycota</taxon>
        <taxon>Mucoromycotina</taxon>
        <taxon>Mucoromycetes</taxon>
        <taxon>Mucorales</taxon>
        <taxon>Syncephalastraceae</taxon>
        <taxon>Syncephalastrum</taxon>
    </lineage>
</organism>
<dbReference type="OrthoDB" id="191037at2759"/>
<sequence length="370" mass="41301">MTKDDGQSTSAVRKGNELDVSSLESYLAAHVPGFVSPLEIKQFNAGQSNPTYLLVDGTKKRYVLRKKPPGNLLSRTAHAVEREYRIIKALGEHTDVPVPKVYALCEDNAVIGTPFYVMEFLEGRIFTDIRFLSLEPEDRKKCWYSALETLAKFHTVDFKAVGLEDYGRHHGFYDRQIKSLSKVSGAQALVTDKDGKAVGELPRLQELLAWFGRNQVKDEATLVHGDYKIDNLIFHPTEPRVIGILDWELSTIGHPLSDLANLLNPFYFPGIPGVLVGFKGATEPLPIPGLEELMQVYCAKARRPYPIENWLFVICFSFFRLAVILQGIAARLASGQATSKIAQFYASQFEPVTLQALEIVDQGDVANSKL</sequence>
<dbReference type="Proteomes" id="UP000242180">
    <property type="component" value="Unassembled WGS sequence"/>
</dbReference>
<keyword evidence="3" id="KW-1185">Reference proteome</keyword>
<dbReference type="InterPro" id="IPR052898">
    <property type="entry name" value="ACAD10-like"/>
</dbReference>
<dbReference type="PANTHER" id="PTHR47829">
    <property type="entry name" value="HYDROLASE, PUTATIVE (AFU_ORTHOLOGUE AFUA_1G12880)-RELATED"/>
    <property type="match status" value="1"/>
</dbReference>
<gene>
    <name evidence="2" type="ORF">BCR43DRAFT_481222</name>
</gene>
<dbReference type="GO" id="GO:0016301">
    <property type="term" value="F:kinase activity"/>
    <property type="evidence" value="ECO:0007669"/>
    <property type="project" value="UniProtKB-KW"/>
</dbReference>
<evidence type="ECO:0000313" key="2">
    <source>
        <dbReference type="EMBL" id="ORZ02234.1"/>
    </source>
</evidence>
<feature type="domain" description="Aminoglycoside phosphotransferase" evidence="1">
    <location>
        <begin position="39"/>
        <end position="283"/>
    </location>
</feature>
<dbReference type="SUPFAM" id="SSF56112">
    <property type="entry name" value="Protein kinase-like (PK-like)"/>
    <property type="match status" value="1"/>
</dbReference>
<reference evidence="2 3" key="1">
    <citation type="submission" date="2016-07" db="EMBL/GenBank/DDBJ databases">
        <title>Pervasive Adenine N6-methylation of Active Genes in Fungi.</title>
        <authorList>
            <consortium name="DOE Joint Genome Institute"/>
            <person name="Mondo S.J."/>
            <person name="Dannebaum R.O."/>
            <person name="Kuo R.C."/>
            <person name="Labutti K."/>
            <person name="Haridas S."/>
            <person name="Kuo A."/>
            <person name="Salamov A."/>
            <person name="Ahrendt S.R."/>
            <person name="Lipzen A."/>
            <person name="Sullivan W."/>
            <person name="Andreopoulos W.B."/>
            <person name="Clum A."/>
            <person name="Lindquist E."/>
            <person name="Daum C."/>
            <person name="Ramamoorthy G.K."/>
            <person name="Gryganskyi A."/>
            <person name="Culley D."/>
            <person name="Magnuson J.K."/>
            <person name="James T.Y."/>
            <person name="O'Malley M.A."/>
            <person name="Stajich J.E."/>
            <person name="Spatafora J.W."/>
            <person name="Visel A."/>
            <person name="Grigoriev I.V."/>
        </authorList>
    </citation>
    <scope>NUCLEOTIDE SEQUENCE [LARGE SCALE GENOMIC DNA]</scope>
    <source>
        <strain evidence="2 3">NRRL 2496</strain>
    </source>
</reference>
<comment type="caution">
    <text evidence="2">The sequence shown here is derived from an EMBL/GenBank/DDBJ whole genome shotgun (WGS) entry which is preliminary data.</text>
</comment>
<dbReference type="CDD" id="cd05154">
    <property type="entry name" value="ACAD10_11_N-like"/>
    <property type="match status" value="1"/>
</dbReference>
<keyword evidence="2" id="KW-0418">Kinase</keyword>
<dbReference type="Gene3D" id="3.90.1200.10">
    <property type="match status" value="1"/>
</dbReference>
<proteinExistence type="predicted"/>
<dbReference type="OMA" id="LAYWIEA"/>
<dbReference type="AlphaFoldDB" id="A0A1X2HRY5"/>
<dbReference type="InterPro" id="IPR011009">
    <property type="entry name" value="Kinase-like_dom_sf"/>
</dbReference>
<dbReference type="InParanoid" id="A0A1X2HRY5"/>
<dbReference type="EMBL" id="MCGN01000001">
    <property type="protein sequence ID" value="ORZ02234.1"/>
    <property type="molecule type" value="Genomic_DNA"/>
</dbReference>
<protein>
    <submittedName>
        <fullName evidence="2">Kinase-like domain-containing protein</fullName>
    </submittedName>
</protein>
<evidence type="ECO:0000259" key="1">
    <source>
        <dbReference type="Pfam" id="PF01636"/>
    </source>
</evidence>
<evidence type="ECO:0000313" key="3">
    <source>
        <dbReference type="Proteomes" id="UP000242180"/>
    </source>
</evidence>